<dbReference type="EMBL" id="SAUN01000001">
    <property type="protein sequence ID" value="RVX45147.1"/>
    <property type="molecule type" value="Genomic_DNA"/>
</dbReference>
<gene>
    <name evidence="2" type="ORF">EDD27_7925</name>
</gene>
<dbReference type="GO" id="GO:0051213">
    <property type="term" value="F:dioxygenase activity"/>
    <property type="evidence" value="ECO:0007669"/>
    <property type="project" value="UniProtKB-KW"/>
</dbReference>
<accession>A0A438MH83</accession>
<evidence type="ECO:0000313" key="3">
    <source>
        <dbReference type="Proteomes" id="UP000284824"/>
    </source>
</evidence>
<dbReference type="PROSITE" id="PS51819">
    <property type="entry name" value="VOC"/>
    <property type="match status" value="1"/>
</dbReference>
<dbReference type="InterPro" id="IPR029068">
    <property type="entry name" value="Glyas_Bleomycin-R_OHBP_Dase"/>
</dbReference>
<dbReference type="InterPro" id="IPR004360">
    <property type="entry name" value="Glyas_Fos-R_dOase_dom"/>
</dbReference>
<feature type="domain" description="VOC" evidence="1">
    <location>
        <begin position="24"/>
        <end position="137"/>
    </location>
</feature>
<dbReference type="SUPFAM" id="SSF54593">
    <property type="entry name" value="Glyoxalase/Bleomycin resistance protein/Dihydroxybiphenyl dioxygenase"/>
    <property type="match status" value="1"/>
</dbReference>
<comment type="caution">
    <text evidence="2">The sequence shown here is derived from an EMBL/GenBank/DDBJ whole genome shotgun (WGS) entry which is preliminary data.</text>
</comment>
<evidence type="ECO:0000259" key="1">
    <source>
        <dbReference type="PROSITE" id="PS51819"/>
    </source>
</evidence>
<dbReference type="InterPro" id="IPR037523">
    <property type="entry name" value="VOC_core"/>
</dbReference>
<dbReference type="Pfam" id="PF00903">
    <property type="entry name" value="Glyoxalase"/>
    <property type="match status" value="1"/>
</dbReference>
<keyword evidence="2" id="KW-0223">Dioxygenase</keyword>
<protein>
    <submittedName>
        <fullName evidence="2">Glyoxalase/bleomycin resistance protein/dioxygenase superfamily protein</fullName>
    </submittedName>
</protein>
<evidence type="ECO:0000313" key="2">
    <source>
        <dbReference type="EMBL" id="RVX45147.1"/>
    </source>
</evidence>
<reference evidence="2 3" key="1">
    <citation type="submission" date="2019-01" db="EMBL/GenBank/DDBJ databases">
        <title>Sequencing the genomes of 1000 actinobacteria strains.</title>
        <authorList>
            <person name="Klenk H.-P."/>
        </authorList>
    </citation>
    <scope>NUCLEOTIDE SEQUENCE [LARGE SCALE GENOMIC DNA]</scope>
    <source>
        <strain evidence="2 3">DSM 43925</strain>
    </source>
</reference>
<organism evidence="2 3">
    <name type="scientific">Nonomuraea polychroma</name>
    <dbReference type="NCBI Taxonomy" id="46176"/>
    <lineage>
        <taxon>Bacteria</taxon>
        <taxon>Bacillati</taxon>
        <taxon>Actinomycetota</taxon>
        <taxon>Actinomycetes</taxon>
        <taxon>Streptosporangiales</taxon>
        <taxon>Streptosporangiaceae</taxon>
        <taxon>Nonomuraea</taxon>
    </lineage>
</organism>
<dbReference type="Gene3D" id="3.10.180.10">
    <property type="entry name" value="2,3-Dihydroxybiphenyl 1,2-Dioxygenase, domain 1"/>
    <property type="match status" value="1"/>
</dbReference>
<name>A0A438MH83_9ACTN</name>
<keyword evidence="3" id="KW-1185">Reference proteome</keyword>
<dbReference type="AlphaFoldDB" id="A0A438MH83"/>
<keyword evidence="2" id="KW-0560">Oxidoreductase</keyword>
<proteinExistence type="predicted"/>
<dbReference type="CDD" id="cd06587">
    <property type="entry name" value="VOC"/>
    <property type="match status" value="1"/>
</dbReference>
<dbReference type="Proteomes" id="UP000284824">
    <property type="component" value="Unassembled WGS sequence"/>
</dbReference>
<sequence>MCHVQDLCHNEFVLVQLPTASAPRVGTAFLPVADPAAAALWYADTFGFETVSVNEWSANLAGGRPGATLTLMGPDSGIQAEPGLPFSTHNFNVDDVEATRRLAAAGLEPTPIEGDPDTCLYFTVRDPDGNILLICDR</sequence>